<dbReference type="SUPFAM" id="SSF88659">
    <property type="entry name" value="Sigma3 and sigma4 domains of RNA polymerase sigma factors"/>
    <property type="match status" value="1"/>
</dbReference>
<gene>
    <name evidence="9" type="ORF">STRIP9103_04290</name>
</gene>
<evidence type="ECO:0000256" key="4">
    <source>
        <dbReference type="ARBA" id="ARBA00023082"/>
    </source>
</evidence>
<accession>L1KNQ0</accession>
<name>L1KNQ0_9ACTN</name>
<dbReference type="InterPro" id="IPR052704">
    <property type="entry name" value="ECF_Sigma-70_Domain"/>
</dbReference>
<dbReference type="OrthoDB" id="3211555at2"/>
<dbReference type="GO" id="GO:0016987">
    <property type="term" value="F:sigma factor activity"/>
    <property type="evidence" value="ECO:0007669"/>
    <property type="project" value="UniProtKB-KW"/>
</dbReference>
<keyword evidence="4" id="KW-0731">Sigma factor</keyword>
<dbReference type="EMBL" id="AEJC01000532">
    <property type="protein sequence ID" value="EKX62184.1"/>
    <property type="molecule type" value="Genomic_DNA"/>
</dbReference>
<keyword evidence="10" id="KW-1185">Reference proteome</keyword>
<dbReference type="InterPro" id="IPR032710">
    <property type="entry name" value="NTF2-like_dom_sf"/>
</dbReference>
<feature type="region of interest" description="Disordered" evidence="6">
    <location>
        <begin position="87"/>
        <end position="139"/>
    </location>
</feature>
<dbReference type="InterPro" id="IPR036388">
    <property type="entry name" value="WH-like_DNA-bd_sf"/>
</dbReference>
<dbReference type="SUPFAM" id="SSF54427">
    <property type="entry name" value="NTF2-like"/>
    <property type="match status" value="1"/>
</dbReference>
<organism evidence="9 10">
    <name type="scientific">Streptomyces ipomoeae 91-03</name>
    <dbReference type="NCBI Taxonomy" id="698759"/>
    <lineage>
        <taxon>Bacteria</taxon>
        <taxon>Bacillati</taxon>
        <taxon>Actinomycetota</taxon>
        <taxon>Actinomycetes</taxon>
        <taxon>Kitasatosporales</taxon>
        <taxon>Streptomycetaceae</taxon>
        <taxon>Streptomyces</taxon>
    </lineage>
</organism>
<feature type="domain" description="RNA polymerase sigma factor 70 region 4 type 2" evidence="8">
    <location>
        <begin position="156"/>
        <end position="206"/>
    </location>
</feature>
<keyword evidence="5" id="KW-0804">Transcription</keyword>
<dbReference type="RefSeq" id="WP_009329489.1">
    <property type="nucleotide sequence ID" value="NZ_AEJC01000532.1"/>
</dbReference>
<evidence type="ECO:0000259" key="7">
    <source>
        <dbReference type="Pfam" id="PF04542"/>
    </source>
</evidence>
<dbReference type="PANTHER" id="PTHR30173">
    <property type="entry name" value="SIGMA 19 FACTOR"/>
    <property type="match status" value="1"/>
</dbReference>
<dbReference type="Proteomes" id="UP000010411">
    <property type="component" value="Unassembled WGS sequence"/>
</dbReference>
<evidence type="ECO:0000313" key="9">
    <source>
        <dbReference type="EMBL" id="EKX62184.1"/>
    </source>
</evidence>
<sequence length="332" mass="33903">MSGSGTSGSSGSSGSDVLALRFESHRSHLRAVAYRMLGSLAEADDAVQETWLKLSRVDADEVDNLRGWLTTVVGRVCLDMLRSRRARAEEPLSGPAQDGSGGVGGSPRSRGSGGSVGSGGSEGGYGGLRMPQPVVSPVSGVDPEQEALLADSVGLALLVVLETLGPAERLAFVLHDLFGVPFDDIAPIVGRTPVAVRQLASRARRRVRGGAPSPDADLERQWEVVDAFLAAAREGDFEGLLAVLAPDAVVRSAAGVTRGAAEVAAQAGMYGRAGGAGARAALVNGGPGLVVLQEGRVVRVLAFAVAQGRVAAIDVVTEGERLAALDVTVLGG</sequence>
<evidence type="ECO:0000313" key="10">
    <source>
        <dbReference type="Proteomes" id="UP000010411"/>
    </source>
</evidence>
<protein>
    <submittedName>
        <fullName evidence="9">Sigma-70 region 2</fullName>
    </submittedName>
</protein>
<dbReference type="Gene3D" id="1.10.10.10">
    <property type="entry name" value="Winged helix-like DNA-binding domain superfamily/Winged helix DNA-binding domain"/>
    <property type="match status" value="1"/>
</dbReference>
<comment type="similarity">
    <text evidence="1">Belongs to the sigma-70 factor family. ECF subfamily.</text>
</comment>
<comment type="caution">
    <text evidence="9">The sequence shown here is derived from an EMBL/GenBank/DDBJ whole genome shotgun (WGS) entry which is preliminary data.</text>
</comment>
<evidence type="ECO:0000256" key="2">
    <source>
        <dbReference type="ARBA" id="ARBA00011344"/>
    </source>
</evidence>
<dbReference type="InterPro" id="IPR014284">
    <property type="entry name" value="RNA_pol_sigma-70_dom"/>
</dbReference>
<evidence type="ECO:0000256" key="5">
    <source>
        <dbReference type="ARBA" id="ARBA00023163"/>
    </source>
</evidence>
<dbReference type="InterPro" id="IPR013324">
    <property type="entry name" value="RNA_pol_sigma_r3/r4-like"/>
</dbReference>
<dbReference type="Pfam" id="PF04542">
    <property type="entry name" value="Sigma70_r2"/>
    <property type="match status" value="1"/>
</dbReference>
<feature type="domain" description="RNA polymerase sigma-70 region 2" evidence="7">
    <location>
        <begin position="22"/>
        <end position="86"/>
    </location>
</feature>
<dbReference type="Pfam" id="PF08281">
    <property type="entry name" value="Sigma70_r4_2"/>
    <property type="match status" value="1"/>
</dbReference>
<dbReference type="PANTHER" id="PTHR30173:SF43">
    <property type="entry name" value="ECF RNA POLYMERASE SIGMA FACTOR SIGI-RELATED"/>
    <property type="match status" value="1"/>
</dbReference>
<dbReference type="InterPro" id="IPR013249">
    <property type="entry name" value="RNA_pol_sigma70_r4_t2"/>
</dbReference>
<dbReference type="GO" id="GO:0006352">
    <property type="term" value="P:DNA-templated transcription initiation"/>
    <property type="evidence" value="ECO:0007669"/>
    <property type="project" value="InterPro"/>
</dbReference>
<dbReference type="Gene3D" id="3.10.450.50">
    <property type="match status" value="1"/>
</dbReference>
<dbReference type="InterPro" id="IPR007627">
    <property type="entry name" value="RNA_pol_sigma70_r2"/>
</dbReference>
<dbReference type="InterPro" id="IPR013325">
    <property type="entry name" value="RNA_pol_sigma_r2"/>
</dbReference>
<dbReference type="GO" id="GO:0003677">
    <property type="term" value="F:DNA binding"/>
    <property type="evidence" value="ECO:0007669"/>
    <property type="project" value="InterPro"/>
</dbReference>
<evidence type="ECO:0000259" key="8">
    <source>
        <dbReference type="Pfam" id="PF08281"/>
    </source>
</evidence>
<feature type="compositionally biased region" description="Gly residues" evidence="6">
    <location>
        <begin position="99"/>
        <end position="127"/>
    </location>
</feature>
<dbReference type="Gene3D" id="1.10.1740.10">
    <property type="match status" value="1"/>
</dbReference>
<keyword evidence="3" id="KW-0805">Transcription regulation</keyword>
<dbReference type="NCBIfam" id="TIGR02937">
    <property type="entry name" value="sigma70-ECF"/>
    <property type="match status" value="1"/>
</dbReference>
<reference evidence="9 10" key="1">
    <citation type="submission" date="2012-11" db="EMBL/GenBank/DDBJ databases">
        <authorList>
            <person name="Huguet-Tapia J.C."/>
            <person name="Durkin A.S."/>
            <person name="Pettis G.S."/>
            <person name="Badger J.H."/>
        </authorList>
    </citation>
    <scope>NUCLEOTIDE SEQUENCE [LARGE SCALE GENOMIC DNA]</scope>
    <source>
        <strain evidence="9 10">91-03</strain>
    </source>
</reference>
<evidence type="ECO:0000256" key="6">
    <source>
        <dbReference type="SAM" id="MobiDB-lite"/>
    </source>
</evidence>
<dbReference type="PATRIC" id="fig|698759.3.peg.7116"/>
<dbReference type="AlphaFoldDB" id="L1KNQ0"/>
<evidence type="ECO:0000256" key="3">
    <source>
        <dbReference type="ARBA" id="ARBA00023015"/>
    </source>
</evidence>
<evidence type="ECO:0000256" key="1">
    <source>
        <dbReference type="ARBA" id="ARBA00010641"/>
    </source>
</evidence>
<dbReference type="SUPFAM" id="SSF88946">
    <property type="entry name" value="Sigma2 domain of RNA polymerase sigma factors"/>
    <property type="match status" value="1"/>
</dbReference>
<proteinExistence type="inferred from homology"/>
<comment type="subunit">
    <text evidence="2">Interacts transiently with the RNA polymerase catalytic core formed by RpoA, RpoB, RpoC and RpoZ (2 alpha, 1 beta, 1 beta' and 1 omega subunit) to form the RNA polymerase holoenzyme that can initiate transcription.</text>
</comment>